<feature type="region of interest" description="Disordered" evidence="14">
    <location>
        <begin position="849"/>
        <end position="976"/>
    </location>
</feature>
<comment type="similarity">
    <text evidence="2">Belongs to the methyltransferase superfamily. HEN1 family.</text>
</comment>
<evidence type="ECO:0000313" key="18">
    <source>
        <dbReference type="Proteomes" id="UP000836402"/>
    </source>
</evidence>
<keyword evidence="5" id="KW-0808">Transferase</keyword>
<feature type="compositionally biased region" description="Acidic residues" evidence="14">
    <location>
        <begin position="314"/>
        <end position="324"/>
    </location>
</feature>
<feature type="compositionally biased region" description="Low complexity" evidence="14">
    <location>
        <begin position="1"/>
        <end position="26"/>
    </location>
</feature>
<feature type="region of interest" description="Disordered" evidence="14">
    <location>
        <begin position="585"/>
        <end position="613"/>
    </location>
</feature>
<dbReference type="GO" id="GO:0005737">
    <property type="term" value="C:cytoplasm"/>
    <property type="evidence" value="ECO:0007669"/>
    <property type="project" value="TreeGrafter"/>
</dbReference>
<evidence type="ECO:0000256" key="12">
    <source>
        <dbReference type="ARBA" id="ARBA00048418"/>
    </source>
</evidence>
<dbReference type="GO" id="GO:0001510">
    <property type="term" value="P:RNA methylation"/>
    <property type="evidence" value="ECO:0007669"/>
    <property type="project" value="InterPro"/>
</dbReference>
<dbReference type="GO" id="GO:0003723">
    <property type="term" value="F:RNA binding"/>
    <property type="evidence" value="ECO:0007669"/>
    <property type="project" value="UniProtKB-KW"/>
</dbReference>
<keyword evidence="10" id="KW-0943">RNA-mediated gene silencing</keyword>
<keyword evidence="13" id="KW-0175">Coiled coil</keyword>
<organism evidence="16 17">
    <name type="scientific">Tilletia caries</name>
    <name type="common">wheat bunt fungus</name>
    <dbReference type="NCBI Taxonomy" id="13290"/>
    <lineage>
        <taxon>Eukaryota</taxon>
        <taxon>Fungi</taxon>
        <taxon>Dikarya</taxon>
        <taxon>Basidiomycota</taxon>
        <taxon>Ustilaginomycotina</taxon>
        <taxon>Exobasidiomycetes</taxon>
        <taxon>Tilletiales</taxon>
        <taxon>Tilletiaceae</taxon>
        <taxon>Tilletia</taxon>
    </lineage>
</organism>
<dbReference type="SUPFAM" id="SSF53335">
    <property type="entry name" value="S-adenosyl-L-methionine-dependent methyltransferases"/>
    <property type="match status" value="1"/>
</dbReference>
<keyword evidence="4" id="KW-0489">Methyltransferase</keyword>
<dbReference type="Gene3D" id="3.40.50.150">
    <property type="entry name" value="Vaccinia Virus protein VP39"/>
    <property type="match status" value="1"/>
</dbReference>
<feature type="region of interest" description="Disordered" evidence="14">
    <location>
        <begin position="1052"/>
        <end position="1085"/>
    </location>
</feature>
<feature type="region of interest" description="Disordered" evidence="14">
    <location>
        <begin position="657"/>
        <end position="681"/>
    </location>
</feature>
<feature type="compositionally biased region" description="Basic and acidic residues" evidence="14">
    <location>
        <begin position="414"/>
        <end position="425"/>
    </location>
</feature>
<evidence type="ECO:0000256" key="8">
    <source>
        <dbReference type="ARBA" id="ARBA00022842"/>
    </source>
</evidence>
<dbReference type="GO" id="GO:0090486">
    <property type="term" value="F:small RNA 2'-O-methyltransferase activity"/>
    <property type="evidence" value="ECO:0007669"/>
    <property type="project" value="UniProtKB-EC"/>
</dbReference>
<evidence type="ECO:0000256" key="4">
    <source>
        <dbReference type="ARBA" id="ARBA00022603"/>
    </source>
</evidence>
<evidence type="ECO:0000256" key="9">
    <source>
        <dbReference type="ARBA" id="ARBA00022884"/>
    </source>
</evidence>
<feature type="compositionally biased region" description="Low complexity" evidence="14">
    <location>
        <begin position="585"/>
        <end position="607"/>
    </location>
</feature>
<keyword evidence="9" id="KW-0694">RNA-binding</keyword>
<feature type="coiled-coil region" evidence="13">
    <location>
        <begin position="993"/>
        <end position="1022"/>
    </location>
</feature>
<sequence>MATQAASTVAATAPVHAPVSVASPQAEPVNAGASAAIRSDPSSTEPQPVFRPPLFEQRQGFILGTLRKHRVREVLEVGCERGRLLQYLAQPEFQVDTFPFHRYPPRLERRLPLQHWTRDLSGLVLERLEGLDLDGENLKAAVHKLDSVRQHEAVSNEPEEADEAPVSKRIAPLRFVPMRAAILQGGLEIYNERFRGIDAIVASEVIEHLHEPVLDAFAPILLGRYRPRLFIITTPNYAFNIHFPRTPSQPGIDDPTGRTERKFRHPDHKFEWDLDEFKSWCERAAERFGYEVEIGGLGMLNLERRRPRPRPRDEGEEEKDEDTAEQVAEVEALMRRANDSNRYASQTAVFKRLGKAPPGTGASSIDARSRSRSTARGVGLASTAAASAGNDAATATDTDGISGSDDFRAGSAQRGRDRSVDDFRRPSVVSGSESEVGPMQSFAVGSLHLTGERSGGRLPSTAAAGVAAAEAASGASTGSSSDGPRPSLQQSRRVSRSRKPENLPWLSNTVAEAAPASSSIDGSHGNNNDGEGTTTTSSPLANSANPHLLTSTGGLDGVSLTPTPTISMVQHKLLWEAEFPAVAPTAASPSAEPSSAASDGPGAAPSGKPRAGSIGTAAAFRRVQPKIAEAVIEILEQEAELVRVPAIAISGVAQAASLSPNPDVGSTSTTEKNQTSSAPTTVEARLPLWSAFRDDDVRRNVEGSILRLLAGLGLLPKTSEGGAGRARSLSNARSLSAQRVAAAAAAAAASSSSQARTNGGGAGAGAEEGRALLKGEKDVGAKSQEGVEGTLAGPETGGVETAAAPVSGSGSAALTPSANASPAVQFRPVRDPSTVMATDGATWELRLLSRPNNLRTRPSAGENGNGDHHADDDLLKGLGAPRRAVSGNEGREGLVDGEDDGNEEDDEDDSDEDAEEEEDDEDGEGDDDALFSAGVQRKSQPTATNDESAAAPPRRTRVPNRKGRTPRASSSRRNNELYLIYFGPEPSQWLSTIEAEDAELDAEEAERERVRQERRKEVEATQGAIEVLGGWGHPSLAGQSFEEMDRRIGEVRAGGAVPAGDAEERAAVPTATPSSTGDGELTGWE</sequence>
<feature type="region of interest" description="Disordered" evidence="14">
    <location>
        <begin position="777"/>
        <end position="826"/>
    </location>
</feature>
<dbReference type="PANTHER" id="PTHR21404">
    <property type="entry name" value="HEN1"/>
    <property type="match status" value="1"/>
</dbReference>
<comment type="catalytic activity">
    <reaction evidence="12">
        <text>small RNA 3'-end nucleotide + S-adenosyl-L-methionine = small RNA 3'-end 2'-O-methylnucleotide + S-adenosyl-L-homocysteine + H(+)</text>
        <dbReference type="Rhea" id="RHEA:37887"/>
        <dbReference type="Rhea" id="RHEA-COMP:10415"/>
        <dbReference type="Rhea" id="RHEA-COMP:10416"/>
        <dbReference type="ChEBI" id="CHEBI:15378"/>
        <dbReference type="ChEBI" id="CHEBI:57856"/>
        <dbReference type="ChEBI" id="CHEBI:59789"/>
        <dbReference type="ChEBI" id="CHEBI:74896"/>
        <dbReference type="ChEBI" id="CHEBI:74898"/>
        <dbReference type="EC" id="2.1.1.386"/>
    </reaction>
</comment>
<evidence type="ECO:0000256" key="10">
    <source>
        <dbReference type="ARBA" id="ARBA00023158"/>
    </source>
</evidence>
<feature type="region of interest" description="Disordered" evidence="14">
    <location>
        <begin position="349"/>
        <end position="437"/>
    </location>
</feature>
<feature type="region of interest" description="Disordered" evidence="14">
    <location>
        <begin position="748"/>
        <end position="767"/>
    </location>
</feature>
<feature type="compositionally biased region" description="Polar residues" evidence="14">
    <location>
        <begin position="937"/>
        <end position="947"/>
    </location>
</feature>
<feature type="compositionally biased region" description="Polar residues" evidence="14">
    <location>
        <begin position="657"/>
        <end position="680"/>
    </location>
</feature>
<evidence type="ECO:0000256" key="7">
    <source>
        <dbReference type="ARBA" id="ARBA00022723"/>
    </source>
</evidence>
<comment type="caution">
    <text evidence="16">The sequence shown here is derived from an EMBL/GenBank/DDBJ whole genome shotgun (WGS) entry which is preliminary data.</text>
</comment>
<keyword evidence="6" id="KW-0949">S-adenosyl-L-methionine</keyword>
<dbReference type="EMBL" id="LWDD02000058">
    <property type="protein sequence ID" value="KAE8264569.1"/>
    <property type="molecule type" value="Genomic_DNA"/>
</dbReference>
<feature type="compositionally biased region" description="Low complexity" evidence="14">
    <location>
        <begin position="427"/>
        <end position="437"/>
    </location>
</feature>
<keyword evidence="18" id="KW-1185">Reference proteome</keyword>
<dbReference type="Proteomes" id="UP000836402">
    <property type="component" value="Unassembled WGS sequence"/>
</dbReference>
<evidence type="ECO:0000313" key="17">
    <source>
        <dbReference type="Proteomes" id="UP000077671"/>
    </source>
</evidence>
<feature type="region of interest" description="Disordered" evidence="14">
    <location>
        <begin position="1"/>
        <end position="51"/>
    </location>
</feature>
<feature type="region of interest" description="Disordered" evidence="14">
    <location>
        <begin position="304"/>
        <end position="325"/>
    </location>
</feature>
<dbReference type="EC" id="2.1.1.386" evidence="11"/>
<reference evidence="16" key="2">
    <citation type="journal article" date="2019" name="IMA Fungus">
        <title>Genome sequencing and comparison of five Tilletia species to identify candidate genes for the detection of regulated species infecting wheat.</title>
        <authorList>
            <person name="Nguyen H.D.T."/>
            <person name="Sultana T."/>
            <person name="Kesanakurti P."/>
            <person name="Hambleton S."/>
        </authorList>
    </citation>
    <scope>NUCLEOTIDE SEQUENCE</scope>
    <source>
        <strain evidence="16">DAOMC 238032</strain>
    </source>
</reference>
<dbReference type="GO" id="GO:0005634">
    <property type="term" value="C:nucleus"/>
    <property type="evidence" value="ECO:0007669"/>
    <property type="project" value="TreeGrafter"/>
</dbReference>
<feature type="compositionally biased region" description="Acidic residues" evidence="14">
    <location>
        <begin position="895"/>
        <end position="929"/>
    </location>
</feature>
<name>A0A177V600_9BASI</name>
<feature type="compositionally biased region" description="Basic and acidic residues" evidence="14">
    <location>
        <begin position="865"/>
        <end position="875"/>
    </location>
</feature>
<gene>
    <name evidence="16" type="ORF">A4X03_0g845</name>
    <name evidence="15" type="ORF">JKIAZH3_G5917</name>
</gene>
<evidence type="ECO:0000313" key="15">
    <source>
        <dbReference type="EMBL" id="CAD6955681.1"/>
    </source>
</evidence>
<feature type="region of interest" description="Disordered" evidence="14">
    <location>
        <begin position="473"/>
        <end position="556"/>
    </location>
</feature>
<dbReference type="Proteomes" id="UP000077671">
    <property type="component" value="Unassembled WGS sequence"/>
</dbReference>
<protein>
    <recommendedName>
        <fullName evidence="3">Small RNA 2'-O-methyltransferase</fullName>
        <ecNumber evidence="11">2.1.1.386</ecNumber>
    </recommendedName>
</protein>
<dbReference type="PANTHER" id="PTHR21404:SF3">
    <property type="entry name" value="SMALL RNA 2'-O-METHYLTRANSFERASE"/>
    <property type="match status" value="1"/>
</dbReference>
<proteinExistence type="inferred from homology"/>
<evidence type="ECO:0000256" key="2">
    <source>
        <dbReference type="ARBA" id="ARBA00009026"/>
    </source>
</evidence>
<reference evidence="15" key="3">
    <citation type="submission" date="2020-10" db="EMBL/GenBank/DDBJ databases">
        <authorList>
            <person name="Sedaghatjoo S."/>
        </authorList>
    </citation>
    <scope>NUCLEOTIDE SEQUENCE</scope>
    <source>
        <strain evidence="15">AZH3</strain>
    </source>
</reference>
<keyword evidence="8" id="KW-0460">Magnesium</keyword>
<dbReference type="InterPro" id="IPR029063">
    <property type="entry name" value="SAM-dependent_MTases_sf"/>
</dbReference>
<dbReference type="AlphaFoldDB" id="A0A177V600"/>
<accession>A0A177V600</accession>
<feature type="compositionally biased region" description="Basic residues" evidence="14">
    <location>
        <begin position="954"/>
        <end position="965"/>
    </location>
</feature>
<reference evidence="16" key="1">
    <citation type="submission" date="2016-04" db="EMBL/GenBank/DDBJ databases">
        <authorList>
            <person name="Nguyen H.D."/>
            <person name="Kesanakurti P."/>
            <person name="Cullis J."/>
            <person name="Levesque C.A."/>
            <person name="Hambleton S."/>
        </authorList>
    </citation>
    <scope>NUCLEOTIDE SEQUENCE</scope>
    <source>
        <strain evidence="16">DAOMC 238032</strain>
    </source>
</reference>
<evidence type="ECO:0000256" key="5">
    <source>
        <dbReference type="ARBA" id="ARBA00022679"/>
    </source>
</evidence>
<feature type="compositionally biased region" description="Polar residues" evidence="14">
    <location>
        <begin position="537"/>
        <end position="553"/>
    </location>
</feature>
<keyword evidence="7" id="KW-0479">Metal-binding</keyword>
<feature type="compositionally biased region" description="Low complexity" evidence="14">
    <location>
        <begin position="802"/>
        <end position="813"/>
    </location>
</feature>
<evidence type="ECO:0000256" key="1">
    <source>
        <dbReference type="ARBA" id="ARBA00001946"/>
    </source>
</evidence>
<evidence type="ECO:0000256" key="11">
    <source>
        <dbReference type="ARBA" id="ARBA00035025"/>
    </source>
</evidence>
<dbReference type="InterPro" id="IPR026610">
    <property type="entry name" value="Hen1"/>
</dbReference>
<feature type="compositionally biased region" description="Polar residues" evidence="14">
    <location>
        <begin position="505"/>
        <end position="521"/>
    </location>
</feature>
<evidence type="ECO:0000256" key="6">
    <source>
        <dbReference type="ARBA" id="ARBA00022691"/>
    </source>
</evidence>
<dbReference type="GO" id="GO:0030422">
    <property type="term" value="P:siRNA processing"/>
    <property type="evidence" value="ECO:0007669"/>
    <property type="project" value="TreeGrafter"/>
</dbReference>
<dbReference type="GO" id="GO:0046872">
    <property type="term" value="F:metal ion binding"/>
    <property type="evidence" value="ECO:0007669"/>
    <property type="project" value="UniProtKB-KW"/>
</dbReference>
<feature type="compositionally biased region" description="Low complexity" evidence="14">
    <location>
        <begin position="525"/>
        <end position="536"/>
    </location>
</feature>
<evidence type="ECO:0000256" key="3">
    <source>
        <dbReference type="ARBA" id="ARBA00021330"/>
    </source>
</evidence>
<evidence type="ECO:0000313" key="16">
    <source>
        <dbReference type="EMBL" id="KAE8264569.1"/>
    </source>
</evidence>
<dbReference type="EMBL" id="CAJHJG010006229">
    <property type="protein sequence ID" value="CAD6955681.1"/>
    <property type="molecule type" value="Genomic_DNA"/>
</dbReference>
<feature type="compositionally biased region" description="Low complexity" evidence="14">
    <location>
        <begin position="362"/>
        <end position="403"/>
    </location>
</feature>
<feature type="compositionally biased region" description="Low complexity" evidence="14">
    <location>
        <begin position="473"/>
        <end position="492"/>
    </location>
</feature>
<evidence type="ECO:0000256" key="13">
    <source>
        <dbReference type="SAM" id="Coils"/>
    </source>
</evidence>
<evidence type="ECO:0000256" key="14">
    <source>
        <dbReference type="SAM" id="MobiDB-lite"/>
    </source>
</evidence>
<comment type="cofactor">
    <cofactor evidence="1">
        <name>Mg(2+)</name>
        <dbReference type="ChEBI" id="CHEBI:18420"/>
    </cofactor>
</comment>